<dbReference type="OrthoDB" id="9804006at2"/>
<evidence type="ECO:0000313" key="7">
    <source>
        <dbReference type="Proteomes" id="UP000010466"/>
    </source>
</evidence>
<dbReference type="Gene3D" id="3.30.1360.40">
    <property type="match status" value="1"/>
</dbReference>
<dbReference type="RefSeq" id="WP_015286895.1">
    <property type="nucleotide sequence ID" value="NC_019949.1"/>
</dbReference>
<dbReference type="GeneID" id="74931669"/>
<dbReference type="InterPro" id="IPR002661">
    <property type="entry name" value="Ribosome_recyc_fac"/>
</dbReference>
<dbReference type="HAMAP" id="MF_00040">
    <property type="entry name" value="RRF"/>
    <property type="match status" value="1"/>
</dbReference>
<dbReference type="EMBL" id="HF559394">
    <property type="protein sequence ID" value="CCP23761.1"/>
    <property type="molecule type" value="Genomic_DNA"/>
</dbReference>
<dbReference type="InterPro" id="IPR036191">
    <property type="entry name" value="RRF_sf"/>
</dbReference>
<dbReference type="AlphaFoldDB" id="L0RVW7"/>
<protein>
    <recommendedName>
        <fullName evidence="3">Ribosome-recycling factor</fullName>
        <shortName evidence="3">RRF</shortName>
    </recommendedName>
    <alternativeName>
        <fullName evidence="3">Ribosome-releasing factor</fullName>
    </alternativeName>
</protein>
<sequence>MELDYYLLELEEKSEKPINHFKFEMSKISTGRANPQIIKGIKVLYYESMTPLEELSNISVPEPQQLLIKPYDITSIKDICKAMEKANLGITPVDEGNQIRLTFPTLTIERRREMIKNLGKLSETAKVGIRNVRQDVNKLIKADEELSEDDQKKYLEKVQKNVDILIEKVNSLTKEKENELMNK</sequence>
<dbReference type="Proteomes" id="UP000010466">
    <property type="component" value="Chromosome"/>
</dbReference>
<dbReference type="Gene3D" id="1.10.132.20">
    <property type="entry name" value="Ribosome-recycling factor"/>
    <property type="match status" value="1"/>
</dbReference>
<dbReference type="HOGENOM" id="CLU_073981_2_1_14"/>
<keyword evidence="3" id="KW-0963">Cytoplasm</keyword>
<dbReference type="NCBIfam" id="TIGR00496">
    <property type="entry name" value="frr"/>
    <property type="match status" value="1"/>
</dbReference>
<dbReference type="Pfam" id="PF01765">
    <property type="entry name" value="RRF"/>
    <property type="match status" value="1"/>
</dbReference>
<dbReference type="GO" id="GO:0043023">
    <property type="term" value="F:ribosomal large subunit binding"/>
    <property type="evidence" value="ECO:0007669"/>
    <property type="project" value="TreeGrafter"/>
</dbReference>
<keyword evidence="7" id="KW-1185">Reference proteome</keyword>
<dbReference type="STRING" id="1246955.MCYN_0029"/>
<keyword evidence="2 3" id="KW-0648">Protein biosynthesis</keyword>
<comment type="similarity">
    <text evidence="1 3">Belongs to the RRF family.</text>
</comment>
<name>L0RVW7_MYCC1</name>
<proteinExistence type="inferred from homology"/>
<dbReference type="PANTHER" id="PTHR20982:SF3">
    <property type="entry name" value="MITOCHONDRIAL RIBOSOME RECYCLING FACTOR PSEUDO 1"/>
    <property type="match status" value="1"/>
</dbReference>
<evidence type="ECO:0000256" key="1">
    <source>
        <dbReference type="ARBA" id="ARBA00005912"/>
    </source>
</evidence>
<evidence type="ECO:0000259" key="5">
    <source>
        <dbReference type="Pfam" id="PF01765"/>
    </source>
</evidence>
<keyword evidence="4" id="KW-0175">Coiled coil</keyword>
<evidence type="ECO:0000256" key="4">
    <source>
        <dbReference type="SAM" id="Coils"/>
    </source>
</evidence>
<evidence type="ECO:0000256" key="3">
    <source>
        <dbReference type="HAMAP-Rule" id="MF_00040"/>
    </source>
</evidence>
<evidence type="ECO:0000313" key="6">
    <source>
        <dbReference type="EMBL" id="CCP23761.1"/>
    </source>
</evidence>
<comment type="function">
    <text evidence="3">Responsible for the release of ribosomes from messenger RNA at the termination of protein biosynthesis. May increase the efficiency of translation by recycling ribosomes from one round of translation to another.</text>
</comment>
<dbReference type="PATRIC" id="fig|1246955.3.peg.27"/>
<dbReference type="KEGG" id="mcy:MCYN_0029"/>
<organism evidence="6 7">
    <name type="scientific">Mycoplasmopsis cynos (strain C142)</name>
    <name type="common">Mycoplasma cynos</name>
    <dbReference type="NCBI Taxonomy" id="1246955"/>
    <lineage>
        <taxon>Bacteria</taxon>
        <taxon>Bacillati</taxon>
        <taxon>Mycoplasmatota</taxon>
        <taxon>Mycoplasmoidales</taxon>
        <taxon>Metamycoplasmataceae</taxon>
        <taxon>Mycoplasmopsis</taxon>
    </lineage>
</organism>
<dbReference type="FunFam" id="3.30.1360.40:FF:000001">
    <property type="entry name" value="Ribosome-recycling factor"/>
    <property type="match status" value="1"/>
</dbReference>
<dbReference type="InterPro" id="IPR023584">
    <property type="entry name" value="Ribosome_recyc_fac_dom"/>
</dbReference>
<gene>
    <name evidence="6" type="primary">MCYN0029</name>
    <name evidence="3" type="synonym">frr</name>
    <name evidence="6" type="ordered locus">MCYN_0029</name>
</gene>
<reference evidence="7" key="1">
    <citation type="journal article" date="2013" name="Genome Announc.">
        <title>Complete genome sequence of Mycoplasma cynos strain C142.</title>
        <authorList>
            <person name="Walker C.A."/>
            <person name="Mannering S.A."/>
            <person name="Shields S."/>
            <person name="Blake D.P."/>
            <person name="Brownlie J."/>
        </authorList>
    </citation>
    <scope>NUCLEOTIDE SEQUENCE [LARGE SCALE GENOMIC DNA]</scope>
    <source>
        <strain evidence="7">C142</strain>
    </source>
</reference>
<comment type="subcellular location">
    <subcellularLocation>
        <location evidence="3">Cytoplasm</location>
    </subcellularLocation>
</comment>
<feature type="coiled-coil region" evidence="4">
    <location>
        <begin position="129"/>
        <end position="175"/>
    </location>
</feature>
<dbReference type="GO" id="GO:0006415">
    <property type="term" value="P:translational termination"/>
    <property type="evidence" value="ECO:0007669"/>
    <property type="project" value="UniProtKB-UniRule"/>
</dbReference>
<dbReference type="eggNOG" id="COG0233">
    <property type="taxonomic scope" value="Bacteria"/>
</dbReference>
<evidence type="ECO:0000256" key="2">
    <source>
        <dbReference type="ARBA" id="ARBA00022917"/>
    </source>
</evidence>
<feature type="domain" description="Ribosome recycling factor" evidence="5">
    <location>
        <begin position="21"/>
        <end position="181"/>
    </location>
</feature>
<accession>L0RVW7</accession>
<dbReference type="SUPFAM" id="SSF55194">
    <property type="entry name" value="Ribosome recycling factor, RRF"/>
    <property type="match status" value="1"/>
</dbReference>
<dbReference type="CDD" id="cd00520">
    <property type="entry name" value="RRF"/>
    <property type="match status" value="1"/>
</dbReference>
<dbReference type="PANTHER" id="PTHR20982">
    <property type="entry name" value="RIBOSOME RECYCLING FACTOR"/>
    <property type="match status" value="1"/>
</dbReference>
<dbReference type="GO" id="GO:0005737">
    <property type="term" value="C:cytoplasm"/>
    <property type="evidence" value="ECO:0007669"/>
    <property type="project" value="UniProtKB-SubCell"/>
</dbReference>